<proteinExistence type="predicted"/>
<dbReference type="AlphaFoldDB" id="A0A239DHC0"/>
<protein>
    <recommendedName>
        <fullName evidence="3">BNR repeat-like domain-containing protein</fullName>
    </recommendedName>
</protein>
<reference evidence="2" key="1">
    <citation type="submission" date="2017-06" db="EMBL/GenBank/DDBJ databases">
        <authorList>
            <person name="Varghese N."/>
            <person name="Submissions S."/>
        </authorList>
    </citation>
    <scope>NUCLEOTIDE SEQUENCE [LARGE SCALE GENOMIC DNA]</scope>
    <source>
        <strain evidence="2">5C</strain>
    </source>
</reference>
<evidence type="ECO:0000313" key="2">
    <source>
        <dbReference type="Proteomes" id="UP000198480"/>
    </source>
</evidence>
<accession>A0A239DHC0</accession>
<gene>
    <name evidence="1" type="ORF">SAMN06295967_10755</name>
</gene>
<dbReference type="RefSeq" id="WP_089239966.1">
    <property type="nucleotide sequence ID" value="NZ_FZOK01000007.1"/>
</dbReference>
<keyword evidence="2" id="KW-1185">Reference proteome</keyword>
<sequence length="409" mass="45751">MKQIYFLTILLLILSCNSKKEEVSSTQIVQGLYTFSEPGVVFGQPYLFTAPSGVVYLSWVERVNEVNKMMYSELSDSNWSPPRTIAFGNDWFVNWADYPQLAAFEDGTLVAFYLQKSSPSTFSYDIMLTFSSDGENWTDPFALHDDGTHTEHGFVSMLPWGENMFFTWLDGRHTSGGGHHNHDHGHGGAMTLRAAVLNTEGAKLVEWELDDRVCDCCQTTSSMGVDGPVVFYRDRSAEEVRDIYWVAYEGTDWSSPMPVYNDFWEIPGCPVNGPRSASLNGQSAVTWFSGAKGKSTVKTAFFEEEQNLYGEATLIDLGKPTGRVDMLMLDDNLALVSWMEEGGIYLRTVERSGQKSAPFLVGNVSGTRSSGFPQMTDEENHVILAWTDDSEDTAIIKTMRINKNLLTHP</sequence>
<dbReference type="InterPro" id="IPR036278">
    <property type="entry name" value="Sialidase_sf"/>
</dbReference>
<dbReference type="OrthoDB" id="9764969at2"/>
<evidence type="ECO:0008006" key="3">
    <source>
        <dbReference type="Google" id="ProtNLM"/>
    </source>
</evidence>
<evidence type="ECO:0000313" key="1">
    <source>
        <dbReference type="EMBL" id="SNS31719.1"/>
    </source>
</evidence>
<dbReference type="EMBL" id="FZOK01000007">
    <property type="protein sequence ID" value="SNS31719.1"/>
    <property type="molecule type" value="Genomic_DNA"/>
</dbReference>
<dbReference type="SUPFAM" id="SSF50939">
    <property type="entry name" value="Sialidases"/>
    <property type="match status" value="1"/>
</dbReference>
<organism evidence="1 2">
    <name type="scientific">Belliella buryatensis</name>
    <dbReference type="NCBI Taxonomy" id="1500549"/>
    <lineage>
        <taxon>Bacteria</taxon>
        <taxon>Pseudomonadati</taxon>
        <taxon>Bacteroidota</taxon>
        <taxon>Cytophagia</taxon>
        <taxon>Cytophagales</taxon>
        <taxon>Cyclobacteriaceae</taxon>
        <taxon>Belliella</taxon>
    </lineage>
</organism>
<name>A0A239DHC0_9BACT</name>
<dbReference type="PROSITE" id="PS51257">
    <property type="entry name" value="PROKAR_LIPOPROTEIN"/>
    <property type="match status" value="1"/>
</dbReference>
<dbReference type="Proteomes" id="UP000198480">
    <property type="component" value="Unassembled WGS sequence"/>
</dbReference>